<evidence type="ECO:0000313" key="1">
    <source>
        <dbReference type="EMBL" id="THG55308.1"/>
    </source>
</evidence>
<dbReference type="EC" id="2.7.4.8" evidence="1"/>
<reference evidence="1" key="1">
    <citation type="submission" date="2019-04" db="EMBL/GenBank/DDBJ databases">
        <title>Microbes associate with the intestines of laboratory mice.</title>
        <authorList>
            <person name="Navarre W."/>
            <person name="Wong E."/>
            <person name="Huang K.C."/>
            <person name="Tropini C."/>
            <person name="Ng K."/>
            <person name="Yu B."/>
        </authorList>
    </citation>
    <scope>NUCLEOTIDE SEQUENCE</scope>
    <source>
        <strain evidence="1">NM86_A22</strain>
    </source>
</reference>
<accession>A0AC61S8B0</accession>
<gene>
    <name evidence="1" type="ORF">E5990_00440</name>
</gene>
<organism evidence="1 2">
    <name type="scientific">Muribaculum caecicola</name>
    <dbReference type="NCBI Taxonomy" id="3038144"/>
    <lineage>
        <taxon>Bacteria</taxon>
        <taxon>Pseudomonadati</taxon>
        <taxon>Bacteroidota</taxon>
        <taxon>Bacteroidia</taxon>
        <taxon>Bacteroidales</taxon>
        <taxon>Muribaculaceae</taxon>
        <taxon>Muribaculum</taxon>
    </lineage>
</organism>
<sequence length="188" mass="20908">MPGKIIIISAPSGCGKSTIINALINRGVDMQFSISATSREPRCGETDGKHYYFLTPSEFRRRIEKGLFVEYEEVYPGRFYGTLKSEIERITGAGHNVVMDIDVAGAMNVKKIYGDCAMTLFIMPPSVDELRRRLELRATDAPEVIDQRVGKAEYEISFASRFETVIVNEDLDTAVDQAQKAITAFIAG</sequence>
<evidence type="ECO:0000313" key="2">
    <source>
        <dbReference type="Proteomes" id="UP000305401"/>
    </source>
</evidence>
<comment type="caution">
    <text evidence="1">The sequence shown here is derived from an EMBL/GenBank/DDBJ whole genome shotgun (WGS) entry which is preliminary data.</text>
</comment>
<proteinExistence type="predicted"/>
<name>A0AC61S8B0_9BACT</name>
<dbReference type="EMBL" id="SSTG01000002">
    <property type="protein sequence ID" value="THG55308.1"/>
    <property type="molecule type" value="Genomic_DNA"/>
</dbReference>
<keyword evidence="1" id="KW-0418">Kinase</keyword>
<keyword evidence="1" id="KW-0808">Transferase</keyword>
<protein>
    <submittedName>
        <fullName evidence="1">Guanylate kinase</fullName>
        <ecNumber evidence="1">2.7.4.8</ecNumber>
    </submittedName>
</protein>
<keyword evidence="2" id="KW-1185">Reference proteome</keyword>
<dbReference type="Proteomes" id="UP000305401">
    <property type="component" value="Unassembled WGS sequence"/>
</dbReference>